<dbReference type="Proteomes" id="UP000589036">
    <property type="component" value="Unassembled WGS sequence"/>
</dbReference>
<proteinExistence type="predicted"/>
<keyword evidence="2" id="KW-1185">Reference proteome</keyword>
<evidence type="ECO:0000313" key="1">
    <source>
        <dbReference type="EMBL" id="NYE46857.1"/>
    </source>
</evidence>
<comment type="caution">
    <text evidence="1">The sequence shown here is derived from an EMBL/GenBank/DDBJ whole genome shotgun (WGS) entry which is preliminary data.</text>
</comment>
<evidence type="ECO:0000313" key="2">
    <source>
        <dbReference type="Proteomes" id="UP000589036"/>
    </source>
</evidence>
<organism evidence="1 2">
    <name type="scientific">Spinactinospora alkalitolerans</name>
    <dbReference type="NCBI Taxonomy" id="687207"/>
    <lineage>
        <taxon>Bacteria</taxon>
        <taxon>Bacillati</taxon>
        <taxon>Actinomycetota</taxon>
        <taxon>Actinomycetes</taxon>
        <taxon>Streptosporangiales</taxon>
        <taxon>Nocardiopsidaceae</taxon>
        <taxon>Spinactinospora</taxon>
    </lineage>
</organism>
<dbReference type="AlphaFoldDB" id="A0A852TU75"/>
<protein>
    <submittedName>
        <fullName evidence="1">Uncharacterized protein</fullName>
    </submittedName>
</protein>
<gene>
    <name evidence="1" type="ORF">HDA32_001977</name>
</gene>
<accession>A0A852TU75</accession>
<dbReference type="EMBL" id="JACCCC010000001">
    <property type="protein sequence ID" value="NYE46857.1"/>
    <property type="molecule type" value="Genomic_DNA"/>
</dbReference>
<name>A0A852TU75_9ACTN</name>
<dbReference type="RefSeq" id="WP_179642894.1">
    <property type="nucleotide sequence ID" value="NZ_BAAAYY010000001.1"/>
</dbReference>
<reference evidence="1 2" key="1">
    <citation type="submission" date="2020-07" db="EMBL/GenBank/DDBJ databases">
        <title>Sequencing the genomes of 1000 actinobacteria strains.</title>
        <authorList>
            <person name="Klenk H.-P."/>
        </authorList>
    </citation>
    <scope>NUCLEOTIDE SEQUENCE [LARGE SCALE GENOMIC DNA]</scope>
    <source>
        <strain evidence="1 2">CXB654</strain>
    </source>
</reference>
<sequence>MSVMVMFGVATLIVLAVLVTSFILALVLDSDIRPVDDLVDDDVIDEAFAAHGVRFGQ</sequence>